<sequence>MGWDCTFHLVDTDAIEQAIEALVIAGDPPPALLSAYPEQGAALWREAARRVLDEPPEQACQIACQIAIYVASSSLPHHSERGVALSFGFDPSPPRRSGCWIPDSCMSSPQSMFAALLGKRPELDGKFRTCFETNCDTGVFIRPEHIATALQAVLGHMRDIDGHERRRFVGLERVLWAARRHGLAYWEATDLGVAQTRPELLVPPPKPKRAAPAPAVVDKSGLDELLEAHADGVELLGAVFELITSTGSSDARTWLESKGPAHACTLAGVELLARELDSAHVARRQAAAAMLAKTYKRAKAPIKATLLPLVMACLRSDDAVVLRHALAVELAPKVLDAALFEIVATRLELLREDPPAMLAAAAWLEVAILRRWKRTEAAPDLAGLLAAMLAHSSADVRAAVRRTLDRVFTSSSLPLHKAAIDIFVAHEQHEPVPEHVPLCLAVYPELPEQLRVRVRALIPDVPATILAGGFFWRLFQQRADFPELTEACVGFLAHDNHGLRTWAIDRANMLSGREVEAARDHLAMIAAALERVESLDHAQALVTCVDAQLVGLARDGDEAGAVALGVSQGDGGNPVDAVVAKLATSWRAAGRGDDASALEEFSRGCFDRAGELALGWGRAALWLHGDARRDPEMLAQALVLHWNQDADRCRDHALWLAEAGHGATVPRALERHIAKRGTGSRFVNLILGLGAMLENGGDPSAAIQVARVGFAHQQHPDFLYNESCALLALGDVEGAAQTLSRAIGLDPKQAQDARGDSAFAGVLDHPSFAPLLGLPLPSS</sequence>
<dbReference type="EMBL" id="PVNL01000147">
    <property type="protein sequence ID" value="PRP93657.1"/>
    <property type="molecule type" value="Genomic_DNA"/>
</dbReference>
<dbReference type="InterPro" id="IPR016024">
    <property type="entry name" value="ARM-type_fold"/>
</dbReference>
<evidence type="ECO:0000313" key="3">
    <source>
        <dbReference type="Proteomes" id="UP000238823"/>
    </source>
</evidence>
<dbReference type="AlphaFoldDB" id="A0A2S9XLD7"/>
<dbReference type="PROSITE" id="PS50005">
    <property type="entry name" value="TPR"/>
    <property type="match status" value="1"/>
</dbReference>
<organism evidence="2 3">
    <name type="scientific">Enhygromyxa salina</name>
    <dbReference type="NCBI Taxonomy" id="215803"/>
    <lineage>
        <taxon>Bacteria</taxon>
        <taxon>Pseudomonadati</taxon>
        <taxon>Myxococcota</taxon>
        <taxon>Polyangia</taxon>
        <taxon>Nannocystales</taxon>
        <taxon>Nannocystaceae</taxon>
        <taxon>Enhygromyxa</taxon>
    </lineage>
</organism>
<gene>
    <name evidence="2" type="ORF">ENSA7_80850</name>
</gene>
<comment type="caution">
    <text evidence="2">The sequence shown here is derived from an EMBL/GenBank/DDBJ whole genome shotgun (WGS) entry which is preliminary data.</text>
</comment>
<dbReference type="InterPro" id="IPR019734">
    <property type="entry name" value="TPR_rpt"/>
</dbReference>
<dbReference type="SUPFAM" id="SSF48452">
    <property type="entry name" value="TPR-like"/>
    <property type="match status" value="1"/>
</dbReference>
<dbReference type="Proteomes" id="UP000238823">
    <property type="component" value="Unassembled WGS sequence"/>
</dbReference>
<dbReference type="RefSeq" id="WP_106094828.1">
    <property type="nucleotide sequence ID" value="NZ_PVNL01000147.1"/>
</dbReference>
<dbReference type="InterPro" id="IPR011989">
    <property type="entry name" value="ARM-like"/>
</dbReference>
<name>A0A2S9XLD7_9BACT</name>
<reference evidence="2 3" key="1">
    <citation type="submission" date="2018-03" db="EMBL/GenBank/DDBJ databases">
        <title>Draft Genome Sequences of the Obligatory Marine Myxobacteria Enhygromyxa salina SWB007.</title>
        <authorList>
            <person name="Poehlein A."/>
            <person name="Moghaddam J.A."/>
            <person name="Harms H."/>
            <person name="Alanjari M."/>
            <person name="Koenig G.M."/>
            <person name="Daniel R."/>
            <person name="Schaeberle T.F."/>
        </authorList>
    </citation>
    <scope>NUCLEOTIDE SEQUENCE [LARGE SCALE GENOMIC DNA]</scope>
    <source>
        <strain evidence="2 3">SWB007</strain>
    </source>
</reference>
<dbReference type="NCBIfam" id="NF047558">
    <property type="entry name" value="TPR_END_plus"/>
    <property type="match status" value="1"/>
</dbReference>
<feature type="repeat" description="TPR" evidence="1">
    <location>
        <begin position="716"/>
        <end position="749"/>
    </location>
</feature>
<dbReference type="Gene3D" id="1.25.10.10">
    <property type="entry name" value="Leucine-rich Repeat Variant"/>
    <property type="match status" value="1"/>
</dbReference>
<proteinExistence type="predicted"/>
<protein>
    <submittedName>
        <fullName evidence="2">Uncharacterized protein</fullName>
    </submittedName>
</protein>
<evidence type="ECO:0000313" key="2">
    <source>
        <dbReference type="EMBL" id="PRP93657.1"/>
    </source>
</evidence>
<evidence type="ECO:0000256" key="1">
    <source>
        <dbReference type="PROSITE-ProRule" id="PRU00339"/>
    </source>
</evidence>
<dbReference type="Gene3D" id="1.25.40.10">
    <property type="entry name" value="Tetratricopeptide repeat domain"/>
    <property type="match status" value="1"/>
</dbReference>
<dbReference type="SUPFAM" id="SSF48371">
    <property type="entry name" value="ARM repeat"/>
    <property type="match status" value="1"/>
</dbReference>
<accession>A0A2S9XLD7</accession>
<dbReference type="InterPro" id="IPR011990">
    <property type="entry name" value="TPR-like_helical_dom_sf"/>
</dbReference>
<dbReference type="OrthoDB" id="4495486at2"/>
<keyword evidence="1" id="KW-0802">TPR repeat</keyword>